<dbReference type="EC" id="2.7.7.65" evidence="1"/>
<comment type="caution">
    <text evidence="4">The sequence shown here is derived from an EMBL/GenBank/DDBJ whole genome shotgun (WGS) entry which is preliminary data.</text>
</comment>
<dbReference type="OrthoDB" id="9812260at2"/>
<dbReference type="Gene3D" id="3.30.70.270">
    <property type="match status" value="1"/>
</dbReference>
<comment type="catalytic activity">
    <reaction evidence="2">
        <text>2 GTP = 3',3'-c-di-GMP + 2 diphosphate</text>
        <dbReference type="Rhea" id="RHEA:24898"/>
        <dbReference type="ChEBI" id="CHEBI:33019"/>
        <dbReference type="ChEBI" id="CHEBI:37565"/>
        <dbReference type="ChEBI" id="CHEBI:58805"/>
        <dbReference type="EC" id="2.7.7.65"/>
    </reaction>
</comment>
<evidence type="ECO:0000256" key="2">
    <source>
        <dbReference type="ARBA" id="ARBA00034247"/>
    </source>
</evidence>
<accession>A0A396RKW7</accession>
<reference evidence="4 5" key="1">
    <citation type="submission" date="2018-08" db="EMBL/GenBank/DDBJ databases">
        <title>The multiple taxonomic identification of Sphingomonas gilva.</title>
        <authorList>
            <person name="Zhu D."/>
            <person name="Zheng S."/>
        </authorList>
    </citation>
    <scope>NUCLEOTIDE SEQUENCE [LARGE SCALE GENOMIC DNA]</scope>
    <source>
        <strain evidence="4 5">ZDH117</strain>
    </source>
</reference>
<dbReference type="Pfam" id="PF00990">
    <property type="entry name" value="GGDEF"/>
    <property type="match status" value="1"/>
</dbReference>
<protein>
    <recommendedName>
        <fullName evidence="1">diguanylate cyclase</fullName>
        <ecNumber evidence="1">2.7.7.65</ecNumber>
    </recommendedName>
</protein>
<evidence type="ECO:0000313" key="5">
    <source>
        <dbReference type="Proteomes" id="UP000266693"/>
    </source>
</evidence>
<evidence type="ECO:0000259" key="3">
    <source>
        <dbReference type="PROSITE" id="PS50887"/>
    </source>
</evidence>
<dbReference type="PROSITE" id="PS50887">
    <property type="entry name" value="GGDEF"/>
    <property type="match status" value="1"/>
</dbReference>
<dbReference type="PANTHER" id="PTHR45138">
    <property type="entry name" value="REGULATORY COMPONENTS OF SENSORY TRANSDUCTION SYSTEM"/>
    <property type="match status" value="1"/>
</dbReference>
<dbReference type="GO" id="GO:0052621">
    <property type="term" value="F:diguanylate cyclase activity"/>
    <property type="evidence" value="ECO:0007669"/>
    <property type="project" value="UniProtKB-EC"/>
</dbReference>
<dbReference type="PANTHER" id="PTHR45138:SF9">
    <property type="entry name" value="DIGUANYLATE CYCLASE DGCM-RELATED"/>
    <property type="match status" value="1"/>
</dbReference>
<keyword evidence="5" id="KW-1185">Reference proteome</keyword>
<feature type="domain" description="GGDEF" evidence="3">
    <location>
        <begin position="190"/>
        <end position="325"/>
    </location>
</feature>
<dbReference type="InterPro" id="IPR029787">
    <property type="entry name" value="Nucleotide_cyclase"/>
</dbReference>
<proteinExistence type="predicted"/>
<dbReference type="SMART" id="SM00267">
    <property type="entry name" value="GGDEF"/>
    <property type="match status" value="1"/>
</dbReference>
<dbReference type="EMBL" id="QWLV01000006">
    <property type="protein sequence ID" value="RHW16927.1"/>
    <property type="molecule type" value="Genomic_DNA"/>
</dbReference>
<dbReference type="InterPro" id="IPR000160">
    <property type="entry name" value="GGDEF_dom"/>
</dbReference>
<dbReference type="Proteomes" id="UP000266693">
    <property type="component" value="Unassembled WGS sequence"/>
</dbReference>
<dbReference type="CDD" id="cd01949">
    <property type="entry name" value="GGDEF"/>
    <property type="match status" value="1"/>
</dbReference>
<organism evidence="4 5">
    <name type="scientific">Sphingomonas gilva</name>
    <dbReference type="NCBI Taxonomy" id="2305907"/>
    <lineage>
        <taxon>Bacteria</taxon>
        <taxon>Pseudomonadati</taxon>
        <taxon>Pseudomonadota</taxon>
        <taxon>Alphaproteobacteria</taxon>
        <taxon>Sphingomonadales</taxon>
        <taxon>Sphingomonadaceae</taxon>
        <taxon>Sphingomonas</taxon>
    </lineage>
</organism>
<dbReference type="InterPro" id="IPR043128">
    <property type="entry name" value="Rev_trsase/Diguanyl_cyclase"/>
</dbReference>
<evidence type="ECO:0000313" key="4">
    <source>
        <dbReference type="EMBL" id="RHW16927.1"/>
    </source>
</evidence>
<sequence length="325" mass="35163">MQNRQLAEEVIGFLEEQRLEPLPVNYALGYLFLTGEDEEVARAVSAIVDGRVRISQSEVEAIMAAQGFGRADGGRTEAIANAVRRQALRLVDLTAETARATGEFGRDIAANLDQLDAVAEGRIALRDVAAAMIERTAIAEKQLADATAEAIQLRADLEEARLEAMADHLTGLPNRRGINAEIERLVVAKARWSAAIIDIDDFKLINDRWGHGVGDRVLKAVASTLAEACAPHFTGRWGGEEFVVLFEGLDVAAATAIVDKARETVGDRRMRLRETDQPLGRITFSAGVAEAAPPDAPVEEGDTLERADERLYAAKEAGKDRVLAA</sequence>
<evidence type="ECO:0000256" key="1">
    <source>
        <dbReference type="ARBA" id="ARBA00012528"/>
    </source>
</evidence>
<gene>
    <name evidence="4" type="ORF">D1610_12365</name>
</gene>
<dbReference type="SUPFAM" id="SSF55073">
    <property type="entry name" value="Nucleotide cyclase"/>
    <property type="match status" value="1"/>
</dbReference>
<dbReference type="InterPro" id="IPR050469">
    <property type="entry name" value="Diguanylate_Cyclase"/>
</dbReference>
<dbReference type="NCBIfam" id="TIGR00254">
    <property type="entry name" value="GGDEF"/>
    <property type="match status" value="1"/>
</dbReference>
<name>A0A396RKW7_9SPHN</name>
<dbReference type="RefSeq" id="WP_118864508.1">
    <property type="nucleotide sequence ID" value="NZ_QWLV01000006.1"/>
</dbReference>
<dbReference type="AlphaFoldDB" id="A0A396RKW7"/>